<keyword evidence="6" id="KW-0969">Cilium</keyword>
<dbReference type="Proteomes" id="UP000028643">
    <property type="component" value="Unassembled WGS sequence"/>
</dbReference>
<evidence type="ECO:0000313" key="7">
    <source>
        <dbReference type="Proteomes" id="UP000028643"/>
    </source>
</evidence>
<dbReference type="AlphaFoldDB" id="A0A085V3G2"/>
<sequence length="98" mass="10834">MSAALKRIEETKEALVGALAERDWDAIGKLDLACRACVDDMISEATPNAPELRSNLEELLTVYRQLIDTATDARQAIVDEMSQIQQAKNAAKVYHLFG</sequence>
<dbReference type="RefSeq" id="WP_020290740.1">
    <property type="nucleotide sequence ID" value="NZ_JPQT01000114.1"/>
</dbReference>
<evidence type="ECO:0000256" key="3">
    <source>
        <dbReference type="ARBA" id="ARBA00022795"/>
    </source>
</evidence>
<dbReference type="PATRIC" id="fig|317.174.peg.3773"/>
<keyword evidence="2" id="KW-0963">Cytoplasm</keyword>
<proteinExistence type="predicted"/>
<organism evidence="6 7">
    <name type="scientific">Pseudomonas syringae</name>
    <dbReference type="NCBI Taxonomy" id="317"/>
    <lineage>
        <taxon>Bacteria</taxon>
        <taxon>Pseudomonadati</taxon>
        <taxon>Pseudomonadota</taxon>
        <taxon>Gammaproteobacteria</taxon>
        <taxon>Pseudomonadales</taxon>
        <taxon>Pseudomonadaceae</taxon>
        <taxon>Pseudomonas</taxon>
    </lineage>
</organism>
<dbReference type="EMBL" id="JPQT01000114">
    <property type="protein sequence ID" value="KFE49975.1"/>
    <property type="molecule type" value="Genomic_DNA"/>
</dbReference>
<accession>A0A085V3G2</accession>
<evidence type="ECO:0000313" key="6">
    <source>
        <dbReference type="EMBL" id="KFE49975.1"/>
    </source>
</evidence>
<keyword evidence="3" id="KW-1005">Bacterial flagellum biogenesis</keyword>
<evidence type="ECO:0000256" key="4">
    <source>
        <dbReference type="ARBA" id="ARBA00023186"/>
    </source>
</evidence>
<comment type="caution">
    <text evidence="6">The sequence shown here is derived from an EMBL/GenBank/DDBJ whole genome shotgun (WGS) entry which is preliminary data.</text>
</comment>
<evidence type="ECO:0000256" key="2">
    <source>
        <dbReference type="ARBA" id="ARBA00022490"/>
    </source>
</evidence>
<reference evidence="6 7" key="1">
    <citation type="submission" date="2014-07" db="EMBL/GenBank/DDBJ databases">
        <title>Draft Genome Sequences of Environmental Pseudomonas syringae strains.</title>
        <authorList>
            <person name="Baltrus D.A."/>
            <person name="Berge O."/>
            <person name="Morris C."/>
        </authorList>
    </citation>
    <scope>NUCLEOTIDE SEQUENCE [LARGE SCALE GENOMIC DNA]</scope>
    <source>
        <strain evidence="6 7">CEB003</strain>
    </source>
</reference>
<evidence type="ECO:0000256" key="1">
    <source>
        <dbReference type="ARBA" id="ARBA00004514"/>
    </source>
</evidence>
<gene>
    <name evidence="6" type="ORF">IV02_18450</name>
</gene>
<dbReference type="InterPro" id="IPR008622">
    <property type="entry name" value="FliT"/>
</dbReference>
<keyword evidence="6" id="KW-0282">Flagellum</keyword>
<name>A0A085V3G2_PSESX</name>
<comment type="subcellular location">
    <subcellularLocation>
        <location evidence="1">Cytoplasm</location>
        <location evidence="1">Cytosol</location>
    </subcellularLocation>
</comment>
<dbReference type="Pfam" id="PF05400">
    <property type="entry name" value="FliT"/>
    <property type="match status" value="1"/>
</dbReference>
<keyword evidence="6" id="KW-0966">Cell projection</keyword>
<protein>
    <recommendedName>
        <fullName evidence="5">Flagellar protein FliT</fullName>
    </recommendedName>
</protein>
<evidence type="ECO:0000256" key="5">
    <source>
        <dbReference type="ARBA" id="ARBA00093797"/>
    </source>
</evidence>
<keyword evidence="4" id="KW-0143">Chaperone</keyword>